<gene>
    <name evidence="1" type="ORF">GQE99_18645</name>
</gene>
<evidence type="ECO:0000313" key="1">
    <source>
        <dbReference type="EMBL" id="MZR15043.1"/>
    </source>
</evidence>
<evidence type="ECO:0000313" key="2">
    <source>
        <dbReference type="Proteomes" id="UP000467322"/>
    </source>
</evidence>
<name>A0A845MAF5_9RHOB</name>
<protein>
    <submittedName>
        <fullName evidence="1">Uncharacterized protein</fullName>
    </submittedName>
</protein>
<reference evidence="1 2" key="1">
    <citation type="submission" date="2019-12" db="EMBL/GenBank/DDBJ databases">
        <title>Maritimibacter sp. nov. sp. isolated from sea sand.</title>
        <authorList>
            <person name="Kim J."/>
            <person name="Jeong S.E."/>
            <person name="Jung H.S."/>
            <person name="Jeon C.O."/>
        </authorList>
    </citation>
    <scope>NUCLEOTIDE SEQUENCE [LARGE SCALE GENOMIC DNA]</scope>
    <source>
        <strain evidence="1 2">DP07</strain>
    </source>
</reference>
<dbReference type="Proteomes" id="UP000467322">
    <property type="component" value="Unassembled WGS sequence"/>
</dbReference>
<dbReference type="EMBL" id="WTUX01000021">
    <property type="protein sequence ID" value="MZR15043.1"/>
    <property type="molecule type" value="Genomic_DNA"/>
</dbReference>
<accession>A0A845MAF5</accession>
<proteinExistence type="predicted"/>
<dbReference type="RefSeq" id="WP_161353404.1">
    <property type="nucleotide sequence ID" value="NZ_WTUX01000021.1"/>
</dbReference>
<sequence length="180" mass="20065">MNRKQRRVLYRKTSKLSFQQMVPAVRRVIERYEETGLSEREVQIEQQMLASLEGDAPLFHGGLRGREVGDLLLPGGTTGQNPHGFQDADFRRQSVYVTPVIEDAEKFAEGCAGSLYRVQPKGEVGIDLRCVRTVAILLGSPQMARETREFGSVFRDDFVASYANKAALTCPSATVLEVVE</sequence>
<organism evidence="1 2">
    <name type="scientific">Maritimibacter harenae</name>
    <dbReference type="NCBI Taxonomy" id="2606218"/>
    <lineage>
        <taxon>Bacteria</taxon>
        <taxon>Pseudomonadati</taxon>
        <taxon>Pseudomonadota</taxon>
        <taxon>Alphaproteobacteria</taxon>
        <taxon>Rhodobacterales</taxon>
        <taxon>Roseobacteraceae</taxon>
        <taxon>Maritimibacter</taxon>
    </lineage>
</organism>
<comment type="caution">
    <text evidence="1">The sequence shown here is derived from an EMBL/GenBank/DDBJ whole genome shotgun (WGS) entry which is preliminary data.</text>
</comment>
<dbReference type="AlphaFoldDB" id="A0A845MAF5"/>
<keyword evidence="2" id="KW-1185">Reference proteome</keyword>